<keyword evidence="7" id="KW-1185">Reference proteome</keyword>
<evidence type="ECO:0000259" key="5">
    <source>
        <dbReference type="Pfam" id="PF01094"/>
    </source>
</evidence>
<dbReference type="InterPro" id="IPR028082">
    <property type="entry name" value="Peripla_BP_I"/>
</dbReference>
<dbReference type="InterPro" id="IPR001828">
    <property type="entry name" value="ANF_lig-bd_rcpt"/>
</dbReference>
<protein>
    <recommendedName>
        <fullName evidence="5">Receptor ligand binding region domain-containing protein</fullName>
    </recommendedName>
</protein>
<sequence>MVSLEAEKYRLDMKTISKYDTCLEDWLSQRSVSLATDHEYKRHTLLAYAKDYVGWKETAGGVGVAWDKIRENGLLPEYDVLNLTWVMGECIESRDAGAVIEWIESAAIISGTVGKFYNFPLMVWAPMFSSALLNTYEYPTVISSTFSSINQAQTLLHIFQHYEWTEIGLIYYISRSNLLPRCSLVMADLETLMNGYMNMTITYRRQVLNYNNDTFKNALQGLKGVTRVTVACFETDDARRNFMVAIAESGMDTDEYMWIMIESRKAGFG</sequence>
<dbReference type="EMBL" id="KN554785">
    <property type="protein sequence ID" value="KHJ89072.1"/>
    <property type="molecule type" value="Genomic_DNA"/>
</dbReference>
<dbReference type="OrthoDB" id="5867643at2759"/>
<dbReference type="Proteomes" id="UP000053660">
    <property type="component" value="Unassembled WGS sequence"/>
</dbReference>
<dbReference type="SUPFAM" id="SSF53822">
    <property type="entry name" value="Periplasmic binding protein-like I"/>
    <property type="match status" value="1"/>
</dbReference>
<dbReference type="GO" id="GO:0016020">
    <property type="term" value="C:membrane"/>
    <property type="evidence" value="ECO:0007669"/>
    <property type="project" value="UniProtKB-SubCell"/>
</dbReference>
<dbReference type="CDD" id="cd06352">
    <property type="entry name" value="PBP1_NPR_GC-like"/>
    <property type="match status" value="1"/>
</dbReference>
<evidence type="ECO:0000313" key="6">
    <source>
        <dbReference type="EMBL" id="KHJ89072.1"/>
    </source>
</evidence>
<evidence type="ECO:0000256" key="3">
    <source>
        <dbReference type="ARBA" id="ARBA00022989"/>
    </source>
</evidence>
<proteinExistence type="predicted"/>
<reference evidence="6 7" key="1">
    <citation type="submission" date="2014-03" db="EMBL/GenBank/DDBJ databases">
        <title>Draft genome of the hookworm Oesophagostomum dentatum.</title>
        <authorList>
            <person name="Mitreva M."/>
        </authorList>
    </citation>
    <scope>NUCLEOTIDE SEQUENCE [LARGE SCALE GENOMIC DNA]</scope>
    <source>
        <strain evidence="6 7">OD-Hann</strain>
    </source>
</reference>
<evidence type="ECO:0000256" key="2">
    <source>
        <dbReference type="ARBA" id="ARBA00022692"/>
    </source>
</evidence>
<evidence type="ECO:0000256" key="1">
    <source>
        <dbReference type="ARBA" id="ARBA00004370"/>
    </source>
</evidence>
<keyword evidence="3" id="KW-1133">Transmembrane helix</keyword>
<keyword evidence="4" id="KW-0472">Membrane</keyword>
<feature type="domain" description="Receptor ligand binding region" evidence="5">
    <location>
        <begin position="105"/>
        <end position="262"/>
    </location>
</feature>
<dbReference type="Gene3D" id="3.40.50.2300">
    <property type="match status" value="1"/>
</dbReference>
<accession>A0A0B1SZZ1</accession>
<organism evidence="6 7">
    <name type="scientific">Oesophagostomum dentatum</name>
    <name type="common">Nodular worm</name>
    <dbReference type="NCBI Taxonomy" id="61180"/>
    <lineage>
        <taxon>Eukaryota</taxon>
        <taxon>Metazoa</taxon>
        <taxon>Ecdysozoa</taxon>
        <taxon>Nematoda</taxon>
        <taxon>Chromadorea</taxon>
        <taxon>Rhabditida</taxon>
        <taxon>Rhabditina</taxon>
        <taxon>Rhabditomorpha</taxon>
        <taxon>Strongyloidea</taxon>
        <taxon>Strongylidae</taxon>
        <taxon>Oesophagostomum</taxon>
    </lineage>
</organism>
<dbReference type="Pfam" id="PF01094">
    <property type="entry name" value="ANF_receptor"/>
    <property type="match status" value="1"/>
</dbReference>
<gene>
    <name evidence="6" type="ORF">OESDEN_11116</name>
</gene>
<keyword evidence="2" id="KW-0812">Transmembrane</keyword>
<name>A0A0B1SZZ1_OESDE</name>
<evidence type="ECO:0000256" key="4">
    <source>
        <dbReference type="ARBA" id="ARBA00023136"/>
    </source>
</evidence>
<evidence type="ECO:0000313" key="7">
    <source>
        <dbReference type="Proteomes" id="UP000053660"/>
    </source>
</evidence>
<dbReference type="AlphaFoldDB" id="A0A0B1SZZ1"/>
<comment type="subcellular location">
    <subcellularLocation>
        <location evidence="1">Membrane</location>
    </subcellularLocation>
</comment>